<name>A0A953LWM5_9BACT</name>
<reference evidence="3" key="2">
    <citation type="submission" date="2021-08" db="EMBL/GenBank/DDBJ databases">
        <authorList>
            <person name="Dalcin Martins P."/>
        </authorList>
    </citation>
    <scope>NUCLEOTIDE SEQUENCE</scope>
    <source>
        <strain evidence="3">MAG_39</strain>
    </source>
</reference>
<dbReference type="EMBL" id="JAIOIV010000063">
    <property type="protein sequence ID" value="MBZ0156091.1"/>
    <property type="molecule type" value="Genomic_DNA"/>
</dbReference>
<dbReference type="Gene3D" id="3.20.20.70">
    <property type="entry name" value="Aldolase class I"/>
    <property type="match status" value="1"/>
</dbReference>
<dbReference type="InterPro" id="IPR058240">
    <property type="entry name" value="rSAM_sf"/>
</dbReference>
<dbReference type="PROSITE" id="PS50106">
    <property type="entry name" value="PDZ"/>
    <property type="match status" value="1"/>
</dbReference>
<dbReference type="InterPro" id="IPR001478">
    <property type="entry name" value="PDZ"/>
</dbReference>
<dbReference type="Pfam" id="PF17820">
    <property type="entry name" value="PDZ_6"/>
    <property type="match status" value="1"/>
</dbReference>
<gene>
    <name evidence="3" type="ORF">K8I29_07725</name>
</gene>
<dbReference type="SUPFAM" id="SSF50156">
    <property type="entry name" value="PDZ domain-like"/>
    <property type="match status" value="1"/>
</dbReference>
<dbReference type="InterPro" id="IPR036034">
    <property type="entry name" value="PDZ_sf"/>
</dbReference>
<dbReference type="AlphaFoldDB" id="A0A953LWM5"/>
<dbReference type="InterPro" id="IPR007549">
    <property type="entry name" value="DUF512"/>
</dbReference>
<evidence type="ECO:0000259" key="2">
    <source>
        <dbReference type="PROSITE" id="PS50106"/>
    </source>
</evidence>
<accession>A0A953LWM5</accession>
<sequence length="441" mass="49385">MPAKNNCGVEVEQVHRGSLAEKAGVLPGDRLVALNGHRIRDSIDLMFYGNEPEPEFHVSRDGERLSLAAPPDGPDGEDQGDTGIVLKPFKIRACRNNCLFCFVSQLPKGMRRTLYVRDDDYRMSFLFGSYITLTNLTDADRQRIVEQRLSPLYISVHSADPAVRNRLLGNQKAADIMKELKFLAGHRIRMHTQIVLCPGVNDGKGLMKTISDLYRFYPYVLSIAVVPVGLTGHRKKAIPALEGEDAAKALDIIHKFQSRFKRKHGECIVYGADELYIKAEREFPPLMEYGEFPQIENGVGMVPFFLHQAKRIRMSQTEGSRGKKERFITFTGVSFYPFLSRFVEKIRKNGIDIEVVELENSFFGKSVTVAGLLTGRDVIRSLSGVVKKDDILLVPDIVLRTGDEIFLDDVSLRDMEEVLGVRTVVVPSTPRGLVDAVTDAA</sequence>
<protein>
    <submittedName>
        <fullName evidence="3">DUF512 domain-containing protein</fullName>
    </submittedName>
</protein>
<feature type="domain" description="PDZ" evidence="2">
    <location>
        <begin position="1"/>
        <end position="41"/>
    </location>
</feature>
<dbReference type="Proteomes" id="UP000705867">
    <property type="component" value="Unassembled WGS sequence"/>
</dbReference>
<reference evidence="3" key="1">
    <citation type="journal article" date="2021" name="bioRxiv">
        <title>Unraveling nitrogen, sulfur and carbon metabolic pathways and microbial community transcriptional responses to substrate deprivation and toxicity stresses in a bioreactor mimicking anoxic brackish coastal sediment conditions.</title>
        <authorList>
            <person name="Martins P.D."/>
            <person name="Echeveste M.J."/>
            <person name="Arshad A."/>
            <person name="Kurth J."/>
            <person name="Ouboter H."/>
            <person name="Jetten M.S.M."/>
            <person name="Welte C.U."/>
        </authorList>
    </citation>
    <scope>NUCLEOTIDE SEQUENCE</scope>
    <source>
        <strain evidence="3">MAG_39</strain>
    </source>
</reference>
<dbReference type="InterPro" id="IPR041489">
    <property type="entry name" value="PDZ_6"/>
</dbReference>
<evidence type="ECO:0000313" key="3">
    <source>
        <dbReference type="EMBL" id="MBZ0156091.1"/>
    </source>
</evidence>
<evidence type="ECO:0000313" key="4">
    <source>
        <dbReference type="Proteomes" id="UP000705867"/>
    </source>
</evidence>
<dbReference type="SUPFAM" id="SSF102114">
    <property type="entry name" value="Radical SAM enzymes"/>
    <property type="match status" value="1"/>
</dbReference>
<proteinExistence type="predicted"/>
<evidence type="ECO:0000256" key="1">
    <source>
        <dbReference type="SAM" id="MobiDB-lite"/>
    </source>
</evidence>
<dbReference type="InterPro" id="IPR045375">
    <property type="entry name" value="Put_radical_SAM-like_N"/>
</dbReference>
<organism evidence="3 4">
    <name type="scientific">Candidatus Nitrobium versatile</name>
    <dbReference type="NCBI Taxonomy" id="2884831"/>
    <lineage>
        <taxon>Bacteria</taxon>
        <taxon>Pseudomonadati</taxon>
        <taxon>Nitrospirota</taxon>
        <taxon>Nitrospiria</taxon>
        <taxon>Nitrospirales</taxon>
        <taxon>Nitrospiraceae</taxon>
        <taxon>Candidatus Nitrobium</taxon>
    </lineage>
</organism>
<dbReference type="Pfam" id="PF19238">
    <property type="entry name" value="Radical_SAM_2"/>
    <property type="match status" value="1"/>
</dbReference>
<dbReference type="InterPro" id="IPR013785">
    <property type="entry name" value="Aldolase_TIM"/>
</dbReference>
<dbReference type="Pfam" id="PF04459">
    <property type="entry name" value="DUF512"/>
    <property type="match status" value="1"/>
</dbReference>
<dbReference type="Gene3D" id="2.30.42.10">
    <property type="match status" value="1"/>
</dbReference>
<comment type="caution">
    <text evidence="3">The sequence shown here is derived from an EMBL/GenBank/DDBJ whole genome shotgun (WGS) entry which is preliminary data.</text>
</comment>
<feature type="region of interest" description="Disordered" evidence="1">
    <location>
        <begin position="56"/>
        <end position="80"/>
    </location>
</feature>